<evidence type="ECO:0000313" key="22">
    <source>
        <dbReference type="Proteomes" id="UP001302429"/>
    </source>
</evidence>
<evidence type="ECO:0000259" key="20">
    <source>
        <dbReference type="PROSITE" id="PS51385"/>
    </source>
</evidence>
<evidence type="ECO:0000256" key="3">
    <source>
        <dbReference type="ARBA" id="ARBA00006001"/>
    </source>
</evidence>
<dbReference type="Gene3D" id="3.40.50.10260">
    <property type="entry name" value="YjeF N-terminal domain"/>
    <property type="match status" value="1"/>
</dbReference>
<evidence type="ECO:0000259" key="19">
    <source>
        <dbReference type="PROSITE" id="PS51383"/>
    </source>
</evidence>
<keyword evidence="8 17" id="KW-0521">NADP</keyword>
<gene>
    <name evidence="17" type="primary">nnrD</name>
    <name evidence="21" type="ORF">RB602_08845</name>
</gene>
<keyword evidence="11 18" id="KW-0413">Isomerase</keyword>
<evidence type="ECO:0000256" key="1">
    <source>
        <dbReference type="ARBA" id="ARBA00000013"/>
    </source>
</evidence>
<dbReference type="PROSITE" id="PS51385">
    <property type="entry name" value="YJEF_N"/>
    <property type="match status" value="1"/>
</dbReference>
<comment type="cofactor">
    <cofactor evidence="18">
        <name>K(+)</name>
        <dbReference type="ChEBI" id="CHEBI:29103"/>
    </cofactor>
    <text evidence="18">Binds 1 potassium ion per subunit.</text>
</comment>
<evidence type="ECO:0000256" key="12">
    <source>
        <dbReference type="ARBA" id="ARBA00023239"/>
    </source>
</evidence>
<dbReference type="EC" id="4.2.1.136" evidence="17"/>
<evidence type="ECO:0000256" key="7">
    <source>
        <dbReference type="ARBA" id="ARBA00022840"/>
    </source>
</evidence>
<comment type="function">
    <text evidence="14 18">Bifunctional enzyme that catalyzes the epimerization of the S- and R-forms of NAD(P)HX and the dehydration of the S-form of NAD(P)HX at the expense of ADP, which is converted to AMP. This allows the repair of both epimers of NAD(P)HX, a damaged form of NAD(P)H that is a result of enzymatic or heat-dependent hydration.</text>
</comment>
<comment type="similarity">
    <text evidence="17">Belongs to the NnrD/CARKD family.</text>
</comment>
<dbReference type="Gene3D" id="3.40.1190.20">
    <property type="match status" value="1"/>
</dbReference>
<dbReference type="PANTHER" id="PTHR12592">
    <property type="entry name" value="ATP-DEPENDENT (S)-NAD(P)H-HYDRATE DEHYDRATASE FAMILY MEMBER"/>
    <property type="match status" value="1"/>
</dbReference>
<feature type="domain" description="YjeF C-terminal" evidence="19">
    <location>
        <begin position="215"/>
        <end position="481"/>
    </location>
</feature>
<dbReference type="GO" id="GO:0110051">
    <property type="term" value="P:metabolite repair"/>
    <property type="evidence" value="ECO:0007669"/>
    <property type="project" value="TreeGrafter"/>
</dbReference>
<keyword evidence="6 17" id="KW-0547">Nucleotide-binding</keyword>
<dbReference type="PANTHER" id="PTHR12592:SF0">
    <property type="entry name" value="ATP-DEPENDENT (S)-NAD(P)H-HYDRATE DEHYDRATASE"/>
    <property type="match status" value="1"/>
</dbReference>
<dbReference type="Pfam" id="PF03853">
    <property type="entry name" value="YjeF_N"/>
    <property type="match status" value="1"/>
</dbReference>
<feature type="binding site" evidence="17">
    <location>
        <position position="426"/>
    </location>
    <ligand>
        <name>(6S)-NADPHX</name>
        <dbReference type="ChEBI" id="CHEBI:64076"/>
    </ligand>
</feature>
<name>A0AA97F5S8_9SPHN</name>
<reference evidence="21 22" key="1">
    <citation type="submission" date="2023-10" db="EMBL/GenBank/DDBJ databases">
        <title>Complete genome sequence of a Sphingomonadaceae bacterium.</title>
        <authorList>
            <person name="Yan C."/>
        </authorList>
    </citation>
    <scope>NUCLEOTIDE SEQUENCE [LARGE SCALE GENOMIC DNA]</scope>
    <source>
        <strain evidence="21 22">SCSIO 66989</strain>
    </source>
</reference>
<evidence type="ECO:0000256" key="15">
    <source>
        <dbReference type="ARBA" id="ARBA00048238"/>
    </source>
</evidence>
<evidence type="ECO:0000256" key="9">
    <source>
        <dbReference type="ARBA" id="ARBA00022958"/>
    </source>
</evidence>
<dbReference type="Proteomes" id="UP001302429">
    <property type="component" value="Chromosome"/>
</dbReference>
<comment type="subunit">
    <text evidence="17">Homotetramer.</text>
</comment>
<dbReference type="GO" id="GO:0046496">
    <property type="term" value="P:nicotinamide nucleotide metabolic process"/>
    <property type="evidence" value="ECO:0007669"/>
    <property type="project" value="UniProtKB-UniRule"/>
</dbReference>
<dbReference type="SUPFAM" id="SSF64153">
    <property type="entry name" value="YjeF N-terminal domain-like"/>
    <property type="match status" value="1"/>
</dbReference>
<comment type="similarity">
    <text evidence="3 18">In the N-terminal section; belongs to the NnrE/AIBP family.</text>
</comment>
<dbReference type="InterPro" id="IPR000631">
    <property type="entry name" value="CARKD"/>
</dbReference>
<dbReference type="GO" id="GO:0052855">
    <property type="term" value="F:ADP-dependent NAD(P)H-hydrate dehydratase activity"/>
    <property type="evidence" value="ECO:0007669"/>
    <property type="project" value="UniProtKB-UniRule"/>
</dbReference>
<comment type="catalytic activity">
    <reaction evidence="16 17 18">
        <text>(6S)-NADPHX + ADP = AMP + phosphate + NADPH + H(+)</text>
        <dbReference type="Rhea" id="RHEA:32235"/>
        <dbReference type="ChEBI" id="CHEBI:15378"/>
        <dbReference type="ChEBI" id="CHEBI:43474"/>
        <dbReference type="ChEBI" id="CHEBI:57783"/>
        <dbReference type="ChEBI" id="CHEBI:64076"/>
        <dbReference type="ChEBI" id="CHEBI:456215"/>
        <dbReference type="ChEBI" id="CHEBI:456216"/>
        <dbReference type="EC" id="4.2.1.136"/>
    </reaction>
</comment>
<comment type="function">
    <text evidence="17">Catalyzes the dehydration of the S-form of NAD(P)HX at the expense of ADP, which is converted to AMP. Together with NAD(P)HX epimerase, which catalyzes the epimerization of the S- and R-forms, the enzyme allows the repair of both epimers of NAD(P)HX, a damaged form of NAD(P)H that is a result of enzymatic or heat-dependent hydration.</text>
</comment>
<comment type="catalytic activity">
    <reaction evidence="1 18">
        <text>(6R)-NADHX = (6S)-NADHX</text>
        <dbReference type="Rhea" id="RHEA:32215"/>
        <dbReference type="ChEBI" id="CHEBI:64074"/>
        <dbReference type="ChEBI" id="CHEBI:64075"/>
        <dbReference type="EC" id="5.1.99.6"/>
    </reaction>
</comment>
<evidence type="ECO:0000256" key="11">
    <source>
        <dbReference type="ARBA" id="ARBA00023235"/>
    </source>
</evidence>
<evidence type="ECO:0000256" key="10">
    <source>
        <dbReference type="ARBA" id="ARBA00023027"/>
    </source>
</evidence>
<feature type="binding site" evidence="17">
    <location>
        <position position="356"/>
    </location>
    <ligand>
        <name>(6S)-NADPHX</name>
        <dbReference type="ChEBI" id="CHEBI:64076"/>
    </ligand>
</feature>
<sequence length="488" mass="51442">MPADHLRRDLTGRAILSVAETQAAEQAVFDSGTSVEELMQLAGEGAAELIWRIGGTTPTLILCGPGNNGGDGYVIAEYLRQKGVDVQVAAMRLPSSAAAKWAAERYQGKTVPLDQATSRPQAVDALFGTGQDRDLSPEIVSAACPLLKAAHRRIAVDLPSGIDSDSGADRESMVHYHHCIALGAYKYAHFEGYGAHICGELSLVPLPITPPDMVPLTLAKPALPAPETDSHKYRRGMVVVVGGPMTGAAILAAQAAASSGAGYVLIAGQGQVPGQLPADIIWRDTRSDASLRELLEDPRIDTVVIGPGLGRDDNARQRLAIALDADAKLMIDADALYILEREALENVASRAVLTPHSGEFTALWRLLPSDEANDYLGKIKRTQLLADGLGCTIVQKGPLSVIAAPDNSPNVDVLGSNWLSVAGTGDVLSGAIAARLATARSTPFKAAQQGQWLHSHAARLLQPPFTASQLSHALTEAVHACLDEDSSQ</sequence>
<evidence type="ECO:0000256" key="6">
    <source>
        <dbReference type="ARBA" id="ARBA00022741"/>
    </source>
</evidence>
<dbReference type="GO" id="GO:0005524">
    <property type="term" value="F:ATP binding"/>
    <property type="evidence" value="ECO:0007669"/>
    <property type="project" value="UniProtKB-UniRule"/>
</dbReference>
<feature type="binding site" evidence="17">
    <location>
        <position position="425"/>
    </location>
    <ligand>
        <name>AMP</name>
        <dbReference type="ChEBI" id="CHEBI:456215"/>
    </ligand>
</feature>
<dbReference type="PROSITE" id="PS01050">
    <property type="entry name" value="YJEF_C_2"/>
    <property type="match status" value="1"/>
</dbReference>
<evidence type="ECO:0000256" key="18">
    <source>
        <dbReference type="PIRNR" id="PIRNR017184"/>
    </source>
</evidence>
<dbReference type="PROSITE" id="PS51383">
    <property type="entry name" value="YJEF_C_3"/>
    <property type="match status" value="1"/>
</dbReference>
<feature type="binding site" evidence="17">
    <location>
        <begin position="396"/>
        <end position="400"/>
    </location>
    <ligand>
        <name>AMP</name>
        <dbReference type="ChEBI" id="CHEBI:456215"/>
    </ligand>
</feature>
<dbReference type="Pfam" id="PF01256">
    <property type="entry name" value="Carb_kinase"/>
    <property type="match status" value="1"/>
</dbReference>
<dbReference type="CDD" id="cd01171">
    <property type="entry name" value="YXKO-related"/>
    <property type="match status" value="1"/>
</dbReference>
<keyword evidence="13" id="KW-0511">Multifunctional enzyme</keyword>
<dbReference type="AlphaFoldDB" id="A0AA97F5S8"/>
<keyword evidence="7 17" id="KW-0067">ATP-binding</keyword>
<keyword evidence="5 18" id="KW-0479">Metal-binding</keyword>
<dbReference type="InterPro" id="IPR029056">
    <property type="entry name" value="Ribokinase-like"/>
</dbReference>
<feature type="binding site" evidence="17">
    <location>
        <position position="308"/>
    </location>
    <ligand>
        <name>(6S)-NADPHX</name>
        <dbReference type="ChEBI" id="CHEBI:64076"/>
    </ligand>
</feature>
<dbReference type="GO" id="GO:0052856">
    <property type="term" value="F:NAD(P)HX epimerase activity"/>
    <property type="evidence" value="ECO:0007669"/>
    <property type="project" value="UniProtKB-EC"/>
</dbReference>
<comment type="similarity">
    <text evidence="4 18">In the C-terminal section; belongs to the NnrD/CARKD family.</text>
</comment>
<dbReference type="NCBIfam" id="TIGR00196">
    <property type="entry name" value="yjeF_cterm"/>
    <property type="match status" value="1"/>
</dbReference>
<evidence type="ECO:0000256" key="16">
    <source>
        <dbReference type="ARBA" id="ARBA00049209"/>
    </source>
</evidence>
<dbReference type="InterPro" id="IPR030677">
    <property type="entry name" value="Nnr"/>
</dbReference>
<dbReference type="PIRSF" id="PIRSF017184">
    <property type="entry name" value="Nnr"/>
    <property type="match status" value="1"/>
</dbReference>
<evidence type="ECO:0000256" key="14">
    <source>
        <dbReference type="ARBA" id="ARBA00025153"/>
    </source>
</evidence>
<evidence type="ECO:0000256" key="5">
    <source>
        <dbReference type="ARBA" id="ARBA00022723"/>
    </source>
</evidence>
<evidence type="ECO:0000256" key="4">
    <source>
        <dbReference type="ARBA" id="ARBA00009524"/>
    </source>
</evidence>
<dbReference type="InterPro" id="IPR004443">
    <property type="entry name" value="YjeF_N_dom"/>
</dbReference>
<keyword evidence="10 17" id="KW-0520">NAD</keyword>
<keyword evidence="12 17" id="KW-0456">Lyase</keyword>
<proteinExistence type="inferred from homology"/>
<dbReference type="NCBIfam" id="TIGR00197">
    <property type="entry name" value="yjeF_nterm"/>
    <property type="match status" value="1"/>
</dbReference>
<keyword evidence="9 18" id="KW-0630">Potassium</keyword>
<organism evidence="21 22">
    <name type="scientific">Alterisphingorhabdus coralli</name>
    <dbReference type="NCBI Taxonomy" id="3071408"/>
    <lineage>
        <taxon>Bacteria</taxon>
        <taxon>Pseudomonadati</taxon>
        <taxon>Pseudomonadota</taxon>
        <taxon>Alphaproteobacteria</taxon>
        <taxon>Sphingomonadales</taxon>
        <taxon>Sphingomonadaceae</taxon>
        <taxon>Alterisphingorhabdus (ex Yan et al. 2024)</taxon>
    </lineage>
</organism>
<evidence type="ECO:0000256" key="13">
    <source>
        <dbReference type="ARBA" id="ARBA00023268"/>
    </source>
</evidence>
<accession>A0AA97F5S8</accession>
<evidence type="ECO:0000256" key="8">
    <source>
        <dbReference type="ARBA" id="ARBA00022857"/>
    </source>
</evidence>
<dbReference type="GO" id="GO:0046872">
    <property type="term" value="F:metal ion binding"/>
    <property type="evidence" value="ECO:0007669"/>
    <property type="project" value="UniProtKB-UniRule"/>
</dbReference>
<dbReference type="KEGG" id="acoa:RB602_08845"/>
<feature type="domain" description="YjeF N-terminal" evidence="20">
    <location>
        <begin position="21"/>
        <end position="214"/>
    </location>
</feature>
<comment type="cofactor">
    <cofactor evidence="17">
        <name>Mg(2+)</name>
        <dbReference type="ChEBI" id="CHEBI:18420"/>
    </cofactor>
</comment>
<comment type="catalytic activity">
    <reaction evidence="2 18">
        <text>(6R)-NADPHX = (6S)-NADPHX</text>
        <dbReference type="Rhea" id="RHEA:32227"/>
        <dbReference type="ChEBI" id="CHEBI:64076"/>
        <dbReference type="ChEBI" id="CHEBI:64077"/>
        <dbReference type="EC" id="5.1.99.6"/>
    </reaction>
</comment>
<keyword evidence="22" id="KW-1185">Reference proteome</keyword>
<dbReference type="InterPro" id="IPR036652">
    <property type="entry name" value="YjeF_N_dom_sf"/>
</dbReference>
<dbReference type="RefSeq" id="WP_317080202.1">
    <property type="nucleotide sequence ID" value="NZ_CP136594.1"/>
</dbReference>
<comment type="catalytic activity">
    <reaction evidence="15 17 18">
        <text>(6S)-NADHX + ADP = AMP + phosphate + NADH + H(+)</text>
        <dbReference type="Rhea" id="RHEA:32223"/>
        <dbReference type="ChEBI" id="CHEBI:15378"/>
        <dbReference type="ChEBI" id="CHEBI:43474"/>
        <dbReference type="ChEBI" id="CHEBI:57945"/>
        <dbReference type="ChEBI" id="CHEBI:64074"/>
        <dbReference type="ChEBI" id="CHEBI:456215"/>
        <dbReference type="ChEBI" id="CHEBI:456216"/>
        <dbReference type="EC" id="4.2.1.136"/>
    </reaction>
</comment>
<dbReference type="SUPFAM" id="SSF53613">
    <property type="entry name" value="Ribokinase-like"/>
    <property type="match status" value="1"/>
</dbReference>
<feature type="binding site" evidence="17">
    <location>
        <position position="248"/>
    </location>
    <ligand>
        <name>(6S)-NADPHX</name>
        <dbReference type="ChEBI" id="CHEBI:64076"/>
    </ligand>
</feature>
<evidence type="ECO:0000256" key="2">
    <source>
        <dbReference type="ARBA" id="ARBA00000909"/>
    </source>
</evidence>
<dbReference type="HAMAP" id="MF_01965">
    <property type="entry name" value="NADHX_dehydratase"/>
    <property type="match status" value="1"/>
</dbReference>
<dbReference type="InterPro" id="IPR017953">
    <property type="entry name" value="Carbohydrate_kinase_pred_CS"/>
</dbReference>
<evidence type="ECO:0000313" key="21">
    <source>
        <dbReference type="EMBL" id="WOE73971.1"/>
    </source>
</evidence>
<protein>
    <recommendedName>
        <fullName evidence="17">ADP-dependent (S)-NAD(P)H-hydrate dehydratase</fullName>
        <ecNumber evidence="17">4.2.1.136</ecNumber>
    </recommendedName>
    <alternativeName>
        <fullName evidence="17">ADP-dependent NAD(P)HX dehydratase</fullName>
    </alternativeName>
</protein>
<evidence type="ECO:0000256" key="17">
    <source>
        <dbReference type="HAMAP-Rule" id="MF_01965"/>
    </source>
</evidence>
<dbReference type="EMBL" id="CP136594">
    <property type="protein sequence ID" value="WOE73971.1"/>
    <property type="molecule type" value="Genomic_DNA"/>
</dbReference>